<dbReference type="Pfam" id="PF00152">
    <property type="entry name" value="tRNA-synt_2"/>
    <property type="match status" value="1"/>
</dbReference>
<dbReference type="PANTHER" id="PTHR42918">
    <property type="entry name" value="LYSYL-TRNA SYNTHETASE"/>
    <property type="match status" value="1"/>
</dbReference>
<accession>X1CTR4</accession>
<proteinExistence type="predicted"/>
<feature type="non-terminal residue" evidence="5">
    <location>
        <position position="145"/>
    </location>
</feature>
<dbReference type="GO" id="GO:0005524">
    <property type="term" value="F:ATP binding"/>
    <property type="evidence" value="ECO:0007669"/>
    <property type="project" value="UniProtKB-KW"/>
</dbReference>
<keyword evidence="1" id="KW-0436">Ligase</keyword>
<feature type="domain" description="Aminoacyl-transfer RNA synthetases class-II family profile" evidence="4">
    <location>
        <begin position="33"/>
        <end position="120"/>
    </location>
</feature>
<dbReference type="GO" id="GO:0000049">
    <property type="term" value="F:tRNA binding"/>
    <property type="evidence" value="ECO:0007669"/>
    <property type="project" value="TreeGrafter"/>
</dbReference>
<reference evidence="5" key="1">
    <citation type="journal article" date="2014" name="Front. Microbiol.">
        <title>High frequency of phylogenetically diverse reductive dehalogenase-homologous genes in deep subseafloor sedimentary metagenomes.</title>
        <authorList>
            <person name="Kawai M."/>
            <person name="Futagami T."/>
            <person name="Toyoda A."/>
            <person name="Takaki Y."/>
            <person name="Nishi S."/>
            <person name="Hori S."/>
            <person name="Arai W."/>
            <person name="Tsubouchi T."/>
            <person name="Morono Y."/>
            <person name="Uchiyama I."/>
            <person name="Ito T."/>
            <person name="Fujiyama A."/>
            <person name="Inagaki F."/>
            <person name="Takami H."/>
        </authorList>
    </citation>
    <scope>NUCLEOTIDE SEQUENCE</scope>
    <source>
        <strain evidence="5">Expedition CK06-06</strain>
    </source>
</reference>
<dbReference type="PRINTS" id="PR00982">
    <property type="entry name" value="TRNASYNTHLYS"/>
</dbReference>
<dbReference type="GO" id="GO:0004824">
    <property type="term" value="F:lysine-tRNA ligase activity"/>
    <property type="evidence" value="ECO:0007669"/>
    <property type="project" value="InterPro"/>
</dbReference>
<evidence type="ECO:0000256" key="2">
    <source>
        <dbReference type="ARBA" id="ARBA00022741"/>
    </source>
</evidence>
<dbReference type="AlphaFoldDB" id="X1CTR4"/>
<evidence type="ECO:0000259" key="4">
    <source>
        <dbReference type="PROSITE" id="PS50862"/>
    </source>
</evidence>
<feature type="non-terminal residue" evidence="5">
    <location>
        <position position="1"/>
    </location>
</feature>
<dbReference type="InterPro" id="IPR006195">
    <property type="entry name" value="aa-tRNA-synth_II"/>
</dbReference>
<evidence type="ECO:0000256" key="3">
    <source>
        <dbReference type="ARBA" id="ARBA00022840"/>
    </source>
</evidence>
<gene>
    <name evidence="5" type="ORF">S01H4_63133</name>
</gene>
<dbReference type="GO" id="GO:0005829">
    <property type="term" value="C:cytosol"/>
    <property type="evidence" value="ECO:0007669"/>
    <property type="project" value="TreeGrafter"/>
</dbReference>
<dbReference type="InterPro" id="IPR018149">
    <property type="entry name" value="Lys-tRNA-synth_II_C"/>
</dbReference>
<dbReference type="GO" id="GO:0006430">
    <property type="term" value="P:lysyl-tRNA aminoacylation"/>
    <property type="evidence" value="ECO:0007669"/>
    <property type="project" value="InterPro"/>
</dbReference>
<keyword evidence="2" id="KW-0547">Nucleotide-binding</keyword>
<protein>
    <recommendedName>
        <fullName evidence="4">Aminoacyl-transfer RNA synthetases class-II family profile domain-containing protein</fullName>
    </recommendedName>
</protein>
<sequence>IAEPVPLFRQGLERLSQHGELHLKRLIIGGLDKVYELGRIFRNEGISTKHNPEFTMLESYEAYADYNDVMKMLEEMVAEVSRQVLGTDRIEFNGNTLNLKPPWARLGLRETIIKYSGIDFIKYCDADSLRAEMLKLKMEVDPKKD</sequence>
<keyword evidence="3" id="KW-0067">ATP-binding</keyword>
<name>X1CTR4_9ZZZZ</name>
<dbReference type="Gene3D" id="3.30.930.10">
    <property type="entry name" value="Bira Bifunctional Protein, Domain 2"/>
    <property type="match status" value="1"/>
</dbReference>
<evidence type="ECO:0000256" key="1">
    <source>
        <dbReference type="ARBA" id="ARBA00022598"/>
    </source>
</evidence>
<dbReference type="InterPro" id="IPR004364">
    <property type="entry name" value="Aa-tRNA-synt_II"/>
</dbReference>
<dbReference type="PROSITE" id="PS50862">
    <property type="entry name" value="AA_TRNA_LIGASE_II"/>
    <property type="match status" value="1"/>
</dbReference>
<organism evidence="5">
    <name type="scientific">marine sediment metagenome</name>
    <dbReference type="NCBI Taxonomy" id="412755"/>
    <lineage>
        <taxon>unclassified sequences</taxon>
        <taxon>metagenomes</taxon>
        <taxon>ecological metagenomes</taxon>
    </lineage>
</organism>
<evidence type="ECO:0000313" key="5">
    <source>
        <dbReference type="EMBL" id="GAH11871.1"/>
    </source>
</evidence>
<dbReference type="EMBL" id="BART01037871">
    <property type="protein sequence ID" value="GAH11871.1"/>
    <property type="molecule type" value="Genomic_DNA"/>
</dbReference>
<dbReference type="SUPFAM" id="SSF55681">
    <property type="entry name" value="Class II aaRS and biotin synthetases"/>
    <property type="match status" value="1"/>
</dbReference>
<dbReference type="InterPro" id="IPR045864">
    <property type="entry name" value="aa-tRNA-synth_II/BPL/LPL"/>
</dbReference>
<comment type="caution">
    <text evidence="5">The sequence shown here is derived from an EMBL/GenBank/DDBJ whole genome shotgun (WGS) entry which is preliminary data.</text>
</comment>
<dbReference type="PANTHER" id="PTHR42918:SF15">
    <property type="entry name" value="LYSINE--TRNA LIGASE, CHLOROPLASTIC_MITOCHONDRIAL"/>
    <property type="match status" value="1"/>
</dbReference>